<protein>
    <submittedName>
        <fullName evidence="3">Glycosyl hydrolase</fullName>
    </submittedName>
</protein>
<dbReference type="RefSeq" id="WP_109644455.1">
    <property type="nucleotide sequence ID" value="NZ_QGGB01000002.1"/>
</dbReference>
<dbReference type="SUPFAM" id="SSF110296">
    <property type="entry name" value="Oligoxyloglucan reducing end-specific cellobiohydrolase"/>
    <property type="match status" value="1"/>
</dbReference>
<evidence type="ECO:0000313" key="4">
    <source>
        <dbReference type="Proteomes" id="UP000245533"/>
    </source>
</evidence>
<dbReference type="InterPro" id="IPR036278">
    <property type="entry name" value="Sialidase_sf"/>
</dbReference>
<comment type="caution">
    <text evidence="3">The sequence shown here is derived from an EMBL/GenBank/DDBJ whole genome shotgun (WGS) entry which is preliminary data.</text>
</comment>
<dbReference type="Pfam" id="PF15902">
    <property type="entry name" value="Sortilin-Vps10"/>
    <property type="match status" value="1"/>
</dbReference>
<sequence>MLYSLNKSVLFSILFTFAVSLLLLGSVTTTRAQIFGHGEEISNPDYEHTHFQELEYRNIGPFRGGRSVAVAGHEDQPHTYYTGFTGGGVYKTTDGGINWHNVSDGYFKTGSVGAIAVAPSNANVIYAGMGETCIRGNMSAGDGTYRSVDGGKTWEHIGLGDSHFIGEIVVHPNDENTAWVAVLGHTFGNEGNSERGVFKTTDGGANWERVLYHNDKTGAVDIEIDPNNPRILYATLWEAYRNPWEMSSGGEGSGLYKSTDGGENWEYISNRPGLPKGISGKIGVAVSPLNSDRVWTIIENENGGLFRSDDGGETWARTTADRNLRQRAWYYTHVVAGTNHEDEVYVLNVGFYKSTDGGESFERIGTPHGDHHDLWVSPNDGNRMVVADDGGGQVSYNGGESWSSYYKYATAQFYQVITDNQFPYRIYGAQQDNSTVGIMSRTAGSGITERDWAPVAGGESGYIAPDPEDPNVTFGGSYGGYFNKFNDFTNQSDRIDVWPDNPMGAGAEDLKYRFQWTFPIYISPHDPNVLYATSQYVHRSGDEGMSWETISDDLTRNDKSKQGESGGPITKDDTSVEYYNTVFTFAESTVQPGVLWAGADDGLIHVSRDNGETWTEVTPDGMPEAMASIIDPSPHNPGTAYLAATRYKFDDFSPMLYKTDNYGRSWSRINNGIPEGDFTRVIREDPNREGLLYAGTETGVYVSFNDGDKWQPLQLNLPAVPITDLTVHARDKDLVVATQGRSFWILDDLSVLHQLSDEVKNSDYYLFKPETTYLFGSHRDIGPGVTLGENPKDGVVVYYNLNSVPEDEVKLRFLESNGTEIRTFSNLETLEGDPVEESDEFYEEEHDVPSDVLTTKEGNNTFEWNMRYPGATNIEGRQILWAGSTTGPKAIPGTYMVQLLVDDEVVSEQTFELTKDPRIDTTQEDFQAQFDLHQTIIAKLDTTHKTINRIRDVRAQINDLKSDNAENTELLERANEVLSVLADVEGELMQTKAESSQDVLNYPIKLNNKLASLASTVATGDGRPTRQQYEVYVDLEAQIDAQFARLVQVFEGDLPEQIREIERSTIRLN</sequence>
<proteinExistence type="predicted"/>
<name>A0A316TVM6_9BACT</name>
<dbReference type="InterPro" id="IPR031778">
    <property type="entry name" value="Sortilin_N"/>
</dbReference>
<keyword evidence="3" id="KW-0378">Hydrolase</keyword>
<evidence type="ECO:0000259" key="2">
    <source>
        <dbReference type="Pfam" id="PF15902"/>
    </source>
</evidence>
<keyword evidence="4" id="KW-1185">Reference proteome</keyword>
<dbReference type="OrthoDB" id="9757809at2"/>
<dbReference type="CDD" id="cd15482">
    <property type="entry name" value="Sialidase_non-viral"/>
    <property type="match status" value="3"/>
</dbReference>
<keyword evidence="1" id="KW-0677">Repeat</keyword>
<dbReference type="InterPro" id="IPR015943">
    <property type="entry name" value="WD40/YVTN_repeat-like_dom_sf"/>
</dbReference>
<dbReference type="PANTHER" id="PTHR43739:SF5">
    <property type="entry name" value="EXO-ALPHA-SIALIDASE"/>
    <property type="match status" value="1"/>
</dbReference>
<dbReference type="InterPro" id="IPR052025">
    <property type="entry name" value="Xyloglucanase_GH74"/>
</dbReference>
<dbReference type="SUPFAM" id="SSF50939">
    <property type="entry name" value="Sialidases"/>
    <property type="match status" value="1"/>
</dbReference>
<dbReference type="GO" id="GO:0010411">
    <property type="term" value="P:xyloglucan metabolic process"/>
    <property type="evidence" value="ECO:0007669"/>
    <property type="project" value="TreeGrafter"/>
</dbReference>
<dbReference type="GO" id="GO:0016787">
    <property type="term" value="F:hydrolase activity"/>
    <property type="evidence" value="ECO:0007669"/>
    <property type="project" value="UniProtKB-KW"/>
</dbReference>
<accession>A0A316TVM6</accession>
<evidence type="ECO:0000256" key="1">
    <source>
        <dbReference type="ARBA" id="ARBA00022737"/>
    </source>
</evidence>
<organism evidence="3 4">
    <name type="scientific">Rhodohalobacter mucosus</name>
    <dbReference type="NCBI Taxonomy" id="2079485"/>
    <lineage>
        <taxon>Bacteria</taxon>
        <taxon>Pseudomonadati</taxon>
        <taxon>Balneolota</taxon>
        <taxon>Balneolia</taxon>
        <taxon>Balneolales</taxon>
        <taxon>Balneolaceae</taxon>
        <taxon>Rhodohalobacter</taxon>
    </lineage>
</organism>
<dbReference type="EMBL" id="QGGB01000002">
    <property type="protein sequence ID" value="PWN07881.1"/>
    <property type="molecule type" value="Genomic_DNA"/>
</dbReference>
<dbReference type="Gene3D" id="2.130.10.10">
    <property type="entry name" value="YVTN repeat-like/Quinoprotein amine dehydrogenase"/>
    <property type="match status" value="4"/>
</dbReference>
<feature type="domain" description="Sortilin N-terminal" evidence="2">
    <location>
        <begin position="145"/>
        <end position="269"/>
    </location>
</feature>
<reference evidence="3 4" key="1">
    <citation type="submission" date="2018-05" db="EMBL/GenBank/DDBJ databases">
        <title>Rhodohalobacter halophilus gen. nov., sp. nov., a moderately halophilic member of the family Balneolaceae.</title>
        <authorList>
            <person name="Liu Z.-W."/>
        </authorList>
    </citation>
    <scope>NUCLEOTIDE SEQUENCE [LARGE SCALE GENOMIC DNA]</scope>
    <source>
        <strain evidence="3 4">8A47</strain>
    </source>
</reference>
<gene>
    <name evidence="3" type="ORF">DDZ15_02410</name>
</gene>
<evidence type="ECO:0000313" key="3">
    <source>
        <dbReference type="EMBL" id="PWN07881.1"/>
    </source>
</evidence>
<dbReference type="Proteomes" id="UP000245533">
    <property type="component" value="Unassembled WGS sequence"/>
</dbReference>
<dbReference type="PANTHER" id="PTHR43739">
    <property type="entry name" value="XYLOGLUCANASE (EUROFUNG)"/>
    <property type="match status" value="1"/>
</dbReference>
<dbReference type="AlphaFoldDB" id="A0A316TVM6"/>